<dbReference type="EMBL" id="LWDX02030099">
    <property type="protein sequence ID" value="OEL28405.1"/>
    <property type="molecule type" value="Genomic_DNA"/>
</dbReference>
<dbReference type="PANTHER" id="PTHR34483">
    <property type="entry name" value="OS09G0129800 PROTEIN"/>
    <property type="match status" value="1"/>
</dbReference>
<feature type="transmembrane region" description="Helical" evidence="1">
    <location>
        <begin position="45"/>
        <end position="70"/>
    </location>
</feature>
<keyword evidence="1" id="KW-0472">Membrane</keyword>
<keyword evidence="3" id="KW-1185">Reference proteome</keyword>
<sequence>LFLLGNDLAVQPLVDEIRVDTSNPDYLHLLQEIQDDTQHLLLTGAVYLLVSVIVGLTVRIVVLFAAVATYSGELHHTFPSLLGKGRAQLKGPVLTLGFVYTPWS</sequence>
<keyword evidence="1" id="KW-1133">Transmembrane helix</keyword>
<evidence type="ECO:0000313" key="3">
    <source>
        <dbReference type="Proteomes" id="UP000095767"/>
    </source>
</evidence>
<protein>
    <submittedName>
        <fullName evidence="2">Uncharacterized protein</fullName>
    </submittedName>
</protein>
<dbReference type="Proteomes" id="UP000095767">
    <property type="component" value="Unassembled WGS sequence"/>
</dbReference>
<name>A0A1E5VTG3_9POAL</name>
<feature type="non-terminal residue" evidence="2">
    <location>
        <position position="1"/>
    </location>
</feature>
<comment type="caution">
    <text evidence="2">The sequence shown here is derived from an EMBL/GenBank/DDBJ whole genome shotgun (WGS) entry which is preliminary data.</text>
</comment>
<dbReference type="PANTHER" id="PTHR34483:SF5">
    <property type="entry name" value="TRANSMEMBRANE PROTEIN"/>
    <property type="match status" value="1"/>
</dbReference>
<gene>
    <name evidence="2" type="ORF">BAE44_0010581</name>
</gene>
<reference evidence="2 3" key="1">
    <citation type="submission" date="2016-09" db="EMBL/GenBank/DDBJ databases">
        <title>The draft genome of Dichanthelium oligosanthes: A C3 panicoid grass species.</title>
        <authorList>
            <person name="Studer A.J."/>
            <person name="Schnable J.C."/>
            <person name="Brutnell T.P."/>
        </authorList>
    </citation>
    <scope>NUCLEOTIDE SEQUENCE [LARGE SCALE GENOMIC DNA]</scope>
    <source>
        <strain evidence="3">cv. Kellogg 1175</strain>
        <tissue evidence="2">Leaf</tissue>
    </source>
</reference>
<organism evidence="2 3">
    <name type="scientific">Dichanthelium oligosanthes</name>
    <dbReference type="NCBI Taxonomy" id="888268"/>
    <lineage>
        <taxon>Eukaryota</taxon>
        <taxon>Viridiplantae</taxon>
        <taxon>Streptophyta</taxon>
        <taxon>Embryophyta</taxon>
        <taxon>Tracheophyta</taxon>
        <taxon>Spermatophyta</taxon>
        <taxon>Magnoliopsida</taxon>
        <taxon>Liliopsida</taxon>
        <taxon>Poales</taxon>
        <taxon>Poaceae</taxon>
        <taxon>PACMAD clade</taxon>
        <taxon>Panicoideae</taxon>
        <taxon>Panicodae</taxon>
        <taxon>Paniceae</taxon>
        <taxon>Dichantheliinae</taxon>
        <taxon>Dichanthelium</taxon>
    </lineage>
</organism>
<accession>A0A1E5VTG3</accession>
<keyword evidence="1" id="KW-0812">Transmembrane</keyword>
<dbReference type="AlphaFoldDB" id="A0A1E5VTG3"/>
<dbReference type="OrthoDB" id="737323at2759"/>
<proteinExistence type="predicted"/>
<evidence type="ECO:0000256" key="1">
    <source>
        <dbReference type="SAM" id="Phobius"/>
    </source>
</evidence>
<evidence type="ECO:0000313" key="2">
    <source>
        <dbReference type="EMBL" id="OEL28405.1"/>
    </source>
</evidence>